<protein>
    <submittedName>
        <fullName evidence="4">Epoxide hydrolase</fullName>
    </submittedName>
</protein>
<sequence>MALSLKTERFKVDVPSHEIKRLKEKVRNTRLPSNPIVPEAGEDYGPPIEWFQRLHQTWTVDFDWESVQQHLNRHEHFLGNIKDEEHNLKLHFVHVRSSRPNAIPLLLVHGWPGSFYEFDRVIDLLSEPKDANVQAFHVVVPSLPGFCWSSAPPRRGWTLKDNARVFNNLMLGLGYLSYGVQAGDWGSFVARELGAQYPACKAVHLNFCPVPLHTPDNELSPREKLVKKRYDDWLDDHLGYAVCMRTRPHTIGVALIDNPVGIMSWVGEKYYEAAAPQKATDPEWDQAILIQSSLYYFTDCIMTSMLPYYENVKHAEFGSYFTRPENRIDVPFAYSSFLYDTRPGTERTVKETGNMVQYRGT</sequence>
<dbReference type="SUPFAM" id="SSF53474">
    <property type="entry name" value="alpha/beta-Hydrolases"/>
    <property type="match status" value="1"/>
</dbReference>
<evidence type="ECO:0000256" key="1">
    <source>
        <dbReference type="ARBA" id="ARBA00010088"/>
    </source>
</evidence>
<reference evidence="4" key="1">
    <citation type="journal article" date="2020" name="Stud. Mycol.">
        <title>101 Dothideomycetes genomes: a test case for predicting lifestyles and emergence of pathogens.</title>
        <authorList>
            <person name="Haridas S."/>
            <person name="Albert R."/>
            <person name="Binder M."/>
            <person name="Bloem J."/>
            <person name="Labutti K."/>
            <person name="Salamov A."/>
            <person name="Andreopoulos B."/>
            <person name="Baker S."/>
            <person name="Barry K."/>
            <person name="Bills G."/>
            <person name="Bluhm B."/>
            <person name="Cannon C."/>
            <person name="Castanera R."/>
            <person name="Culley D."/>
            <person name="Daum C."/>
            <person name="Ezra D."/>
            <person name="Gonzalez J."/>
            <person name="Henrissat B."/>
            <person name="Kuo A."/>
            <person name="Liang C."/>
            <person name="Lipzen A."/>
            <person name="Lutzoni F."/>
            <person name="Magnuson J."/>
            <person name="Mondo S."/>
            <person name="Nolan M."/>
            <person name="Ohm R."/>
            <person name="Pangilinan J."/>
            <person name="Park H.-J."/>
            <person name="Ramirez L."/>
            <person name="Alfaro M."/>
            <person name="Sun H."/>
            <person name="Tritt A."/>
            <person name="Yoshinaga Y."/>
            <person name="Zwiers L.-H."/>
            <person name="Turgeon B."/>
            <person name="Goodwin S."/>
            <person name="Spatafora J."/>
            <person name="Crous P."/>
            <person name="Grigoriev I."/>
        </authorList>
    </citation>
    <scope>NUCLEOTIDE SEQUENCE</scope>
    <source>
        <strain evidence="4">CBS 175.79</strain>
    </source>
</reference>
<evidence type="ECO:0000313" key="4">
    <source>
        <dbReference type="EMBL" id="KAF2021192.1"/>
    </source>
</evidence>
<dbReference type="EMBL" id="ML978066">
    <property type="protein sequence ID" value="KAF2021192.1"/>
    <property type="molecule type" value="Genomic_DNA"/>
</dbReference>
<name>A0A6A5Y6K8_9PLEO</name>
<evidence type="ECO:0000256" key="2">
    <source>
        <dbReference type="ARBA" id="ARBA00022801"/>
    </source>
</evidence>
<dbReference type="PANTHER" id="PTHR21661">
    <property type="entry name" value="EPOXIDE HYDROLASE 1-RELATED"/>
    <property type="match status" value="1"/>
</dbReference>
<gene>
    <name evidence="4" type="ORF">BU24DRAFT_338033</name>
</gene>
<dbReference type="AlphaFoldDB" id="A0A6A5Y6K8"/>
<dbReference type="InterPro" id="IPR016292">
    <property type="entry name" value="Epoxide_hydrolase"/>
</dbReference>
<dbReference type="GO" id="GO:0004301">
    <property type="term" value="F:epoxide hydrolase activity"/>
    <property type="evidence" value="ECO:0007669"/>
    <property type="project" value="TreeGrafter"/>
</dbReference>
<dbReference type="Pfam" id="PF06441">
    <property type="entry name" value="EHN"/>
    <property type="match status" value="1"/>
</dbReference>
<dbReference type="OrthoDB" id="7130006at2759"/>
<evidence type="ECO:0000313" key="5">
    <source>
        <dbReference type="Proteomes" id="UP000799778"/>
    </source>
</evidence>
<dbReference type="Proteomes" id="UP000799778">
    <property type="component" value="Unassembled WGS sequence"/>
</dbReference>
<dbReference type="GO" id="GO:0097176">
    <property type="term" value="P:epoxide metabolic process"/>
    <property type="evidence" value="ECO:0007669"/>
    <property type="project" value="TreeGrafter"/>
</dbReference>
<dbReference type="PIRSF" id="PIRSF001112">
    <property type="entry name" value="Epoxide_hydrolase"/>
    <property type="match status" value="1"/>
</dbReference>
<dbReference type="GeneID" id="54280508"/>
<keyword evidence="2 4" id="KW-0378">Hydrolase</keyword>
<dbReference type="RefSeq" id="XP_033389531.1">
    <property type="nucleotide sequence ID" value="XM_033523111.1"/>
</dbReference>
<dbReference type="Gene3D" id="3.40.50.1820">
    <property type="entry name" value="alpha/beta hydrolase"/>
    <property type="match status" value="1"/>
</dbReference>
<accession>A0A6A5Y6K8</accession>
<dbReference type="PRINTS" id="PR00412">
    <property type="entry name" value="EPOXHYDRLASE"/>
</dbReference>
<dbReference type="PANTHER" id="PTHR21661:SF79">
    <property type="entry name" value="EPOXIDE HYDROLASE"/>
    <property type="match status" value="1"/>
</dbReference>
<organism evidence="4 5">
    <name type="scientific">Aaosphaeria arxii CBS 175.79</name>
    <dbReference type="NCBI Taxonomy" id="1450172"/>
    <lineage>
        <taxon>Eukaryota</taxon>
        <taxon>Fungi</taxon>
        <taxon>Dikarya</taxon>
        <taxon>Ascomycota</taxon>
        <taxon>Pezizomycotina</taxon>
        <taxon>Dothideomycetes</taxon>
        <taxon>Pleosporomycetidae</taxon>
        <taxon>Pleosporales</taxon>
        <taxon>Pleosporales incertae sedis</taxon>
        <taxon>Aaosphaeria</taxon>
    </lineage>
</organism>
<comment type="similarity">
    <text evidence="1">Belongs to the peptidase S33 family.</text>
</comment>
<keyword evidence="5" id="KW-1185">Reference proteome</keyword>
<dbReference type="InterPro" id="IPR029058">
    <property type="entry name" value="AB_hydrolase_fold"/>
</dbReference>
<feature type="domain" description="Epoxide hydrolase N-terminal" evidence="3">
    <location>
        <begin position="8"/>
        <end position="118"/>
    </location>
</feature>
<evidence type="ECO:0000259" key="3">
    <source>
        <dbReference type="Pfam" id="PF06441"/>
    </source>
</evidence>
<dbReference type="InterPro" id="IPR010497">
    <property type="entry name" value="Epoxide_hydro_N"/>
</dbReference>
<proteinExistence type="inferred from homology"/>
<dbReference type="InterPro" id="IPR000639">
    <property type="entry name" value="Epox_hydrolase-like"/>
</dbReference>